<gene>
    <name evidence="3" type="ORF">LZ24_02131</name>
</gene>
<reference evidence="3 4" key="1">
    <citation type="submission" date="2019-07" db="EMBL/GenBank/DDBJ databases">
        <title>Genome sequencing of 100 strains of the haloalkaliphilic chemolithoautotrophic sulfur-oxidizing bacterium Thioalkalivibrio.</title>
        <authorList>
            <person name="Muyzer G."/>
        </authorList>
    </citation>
    <scope>NUCLEOTIDE SEQUENCE [LARGE SCALE GENOMIC DNA]</scope>
    <source>
        <strain evidence="3 4">ASO4-4</strain>
    </source>
</reference>
<protein>
    <submittedName>
        <fullName evidence="3">Adenylate cyclase</fullName>
    </submittedName>
</protein>
<dbReference type="InterPro" id="IPR001054">
    <property type="entry name" value="A/G_cyclase"/>
</dbReference>
<keyword evidence="1" id="KW-1133">Transmembrane helix</keyword>
<organism evidence="3 4">
    <name type="scientific">Desulfobotulus alkaliphilus</name>
    <dbReference type="NCBI Taxonomy" id="622671"/>
    <lineage>
        <taxon>Bacteria</taxon>
        <taxon>Pseudomonadati</taxon>
        <taxon>Thermodesulfobacteriota</taxon>
        <taxon>Desulfobacteria</taxon>
        <taxon>Desulfobacterales</taxon>
        <taxon>Desulfobacteraceae</taxon>
        <taxon>Desulfobotulus</taxon>
    </lineage>
</organism>
<sequence length="653" mass="72414">MLKKTALTQKIKKLADKKTLSHPVFIMFFAALCIWGLSLRPPTLIASMASALSDTYYAFNTKTPPSSLVFIDIDHESVKEFGRWPWSRDIIAKGFSALSMAKVIGLDIIFAEPTEAEKDAALAEALSGLPVIGGIFLNGPRLSSLGEDVYEHLLDSSLMQTGRASLLESERLEAPVSPIRESIPLLAALNTLPDADQRFRHYPLAFWVGDLALPNLGVQMARMARHEDLIFTDKGVFMGEKKIPADARGAIRLNFYRHDSYASISFTRLMEEDFDPETLKDKIVIVGVSEAGVSDLRATPVGQFPGPLMHLTFVANLEDGSIPEVISGWKMAGILFLFCLLWWPSLWMALPWQRFSLYSLLFVGLYGAGLGGYLYGGIWLEVFYPGLWLMLAILSGEVHLYMESRAGSEALRSAFSSYLAPEVVESLILHPEKLRLGGEARELSLLFTDLRGFTARSETMDAESMVQLLNAYFEPMTHAVFTYRGTLDKYIGDAIMAIYNAPMDDDDHAFHACLSAISMLRELEKFNAAHPEHEPLQMGIGINTGPAVVGNLGSSFRFSYTAIGDAVNVAARLESATKEVNQELMAEKTLGKEIPVDYADILLGEATYQAVKNRLPCTPLPPRPLKGKSGFLAIYSLRWKEIREALLEEHRAR</sequence>
<dbReference type="InterPro" id="IPR029787">
    <property type="entry name" value="Nucleotide_cyclase"/>
</dbReference>
<accession>A0A562RS80</accession>
<evidence type="ECO:0000313" key="3">
    <source>
        <dbReference type="EMBL" id="TWI71166.1"/>
    </source>
</evidence>
<dbReference type="SMART" id="SM01080">
    <property type="entry name" value="CHASE2"/>
    <property type="match status" value="1"/>
</dbReference>
<dbReference type="Pfam" id="PF00211">
    <property type="entry name" value="Guanylate_cyc"/>
    <property type="match status" value="1"/>
</dbReference>
<dbReference type="SUPFAM" id="SSF55073">
    <property type="entry name" value="Nucleotide cyclase"/>
    <property type="match status" value="1"/>
</dbReference>
<dbReference type="InterPro" id="IPR050697">
    <property type="entry name" value="Adenylyl/Guanylyl_Cyclase_3/4"/>
</dbReference>
<keyword evidence="4" id="KW-1185">Reference proteome</keyword>
<dbReference type="CDD" id="cd07302">
    <property type="entry name" value="CHD"/>
    <property type="match status" value="1"/>
</dbReference>
<dbReference type="RefSeq" id="WP_186443070.1">
    <property type="nucleotide sequence ID" value="NZ_VLLC01000015.1"/>
</dbReference>
<dbReference type="PANTHER" id="PTHR43081">
    <property type="entry name" value="ADENYLATE CYCLASE, TERMINAL-DIFFERENTIATION SPECIFIC-RELATED"/>
    <property type="match status" value="1"/>
</dbReference>
<proteinExistence type="predicted"/>
<evidence type="ECO:0000259" key="2">
    <source>
        <dbReference type="PROSITE" id="PS50125"/>
    </source>
</evidence>
<feature type="transmembrane region" description="Helical" evidence="1">
    <location>
        <begin position="331"/>
        <end position="350"/>
    </location>
</feature>
<dbReference type="GO" id="GO:0035556">
    <property type="term" value="P:intracellular signal transduction"/>
    <property type="evidence" value="ECO:0007669"/>
    <property type="project" value="InterPro"/>
</dbReference>
<dbReference type="EMBL" id="VLLC01000015">
    <property type="protein sequence ID" value="TWI71166.1"/>
    <property type="molecule type" value="Genomic_DNA"/>
</dbReference>
<dbReference type="InterPro" id="IPR007890">
    <property type="entry name" value="CHASE2"/>
</dbReference>
<comment type="caution">
    <text evidence="3">The sequence shown here is derived from an EMBL/GenBank/DDBJ whole genome shotgun (WGS) entry which is preliminary data.</text>
</comment>
<dbReference type="GO" id="GO:0004016">
    <property type="term" value="F:adenylate cyclase activity"/>
    <property type="evidence" value="ECO:0007669"/>
    <property type="project" value="UniProtKB-ARBA"/>
</dbReference>
<dbReference type="Gene3D" id="3.30.70.1230">
    <property type="entry name" value="Nucleotide cyclase"/>
    <property type="match status" value="1"/>
</dbReference>
<name>A0A562RS80_9BACT</name>
<feature type="transmembrane region" description="Helical" evidence="1">
    <location>
        <begin position="357"/>
        <end position="376"/>
    </location>
</feature>
<evidence type="ECO:0000256" key="1">
    <source>
        <dbReference type="SAM" id="Phobius"/>
    </source>
</evidence>
<evidence type="ECO:0000313" key="4">
    <source>
        <dbReference type="Proteomes" id="UP000318307"/>
    </source>
</evidence>
<feature type="transmembrane region" description="Helical" evidence="1">
    <location>
        <begin position="20"/>
        <end position="38"/>
    </location>
</feature>
<dbReference type="PANTHER" id="PTHR43081:SF1">
    <property type="entry name" value="ADENYLATE CYCLASE, TERMINAL-DIFFERENTIATION SPECIFIC"/>
    <property type="match status" value="1"/>
</dbReference>
<dbReference type="SMART" id="SM00044">
    <property type="entry name" value="CYCc"/>
    <property type="match status" value="1"/>
</dbReference>
<dbReference type="Pfam" id="PF05226">
    <property type="entry name" value="CHASE2"/>
    <property type="match status" value="1"/>
</dbReference>
<dbReference type="Proteomes" id="UP000318307">
    <property type="component" value="Unassembled WGS sequence"/>
</dbReference>
<keyword evidence="1" id="KW-0472">Membrane</keyword>
<dbReference type="AlphaFoldDB" id="A0A562RS80"/>
<keyword evidence="1" id="KW-0812">Transmembrane</keyword>
<feature type="domain" description="Guanylate cyclase" evidence="2">
    <location>
        <begin position="444"/>
        <end position="574"/>
    </location>
</feature>
<dbReference type="PROSITE" id="PS50125">
    <property type="entry name" value="GUANYLATE_CYCLASE_2"/>
    <property type="match status" value="1"/>
</dbReference>
<dbReference type="GO" id="GO:0006171">
    <property type="term" value="P:cAMP biosynthetic process"/>
    <property type="evidence" value="ECO:0007669"/>
    <property type="project" value="TreeGrafter"/>
</dbReference>